<dbReference type="Gene3D" id="3.40.50.410">
    <property type="entry name" value="von Willebrand factor, type A domain"/>
    <property type="match status" value="1"/>
</dbReference>
<accession>A0AAX0VVQ1</accession>
<dbReference type="Proteomes" id="UP000234878">
    <property type="component" value="Unassembled WGS sequence"/>
</dbReference>
<keyword evidence="4" id="KW-1185">Reference proteome</keyword>
<dbReference type="EMBL" id="PJCQ01000011">
    <property type="protein sequence ID" value="PLV18671.1"/>
    <property type="molecule type" value="Genomic_DNA"/>
</dbReference>
<dbReference type="PANTHER" id="PTHR35023">
    <property type="entry name" value="CHELATASE-RELATED"/>
    <property type="match status" value="1"/>
</dbReference>
<dbReference type="SUPFAM" id="SSF53300">
    <property type="entry name" value="vWA-like"/>
    <property type="match status" value="1"/>
</dbReference>
<dbReference type="RefSeq" id="WP_043212413.1">
    <property type="nucleotide sequence ID" value="NZ_FMYX01000013.1"/>
</dbReference>
<gene>
    <name evidence="2" type="ORF">CXG49_13610</name>
    <name evidence="3" type="ORF">CXG53_14455</name>
</gene>
<comment type="caution">
    <text evidence="2">The sequence shown here is derived from an EMBL/GenBank/DDBJ whole genome shotgun (WGS) entry which is preliminary data.</text>
</comment>
<dbReference type="EMBL" id="PJCP01000011">
    <property type="protein sequence ID" value="PLV23498.1"/>
    <property type="molecule type" value="Genomic_DNA"/>
</dbReference>
<dbReference type="PANTHER" id="PTHR35023:SF1">
    <property type="entry name" value="MG-PROTOPORPHYRIN IX CHELATASE"/>
    <property type="match status" value="1"/>
</dbReference>
<proteinExistence type="predicted"/>
<evidence type="ECO:0000259" key="1">
    <source>
        <dbReference type="Pfam" id="PF13519"/>
    </source>
</evidence>
<dbReference type="Proteomes" id="UP000234839">
    <property type="component" value="Unassembled WGS sequence"/>
</dbReference>
<dbReference type="InterPro" id="IPR002035">
    <property type="entry name" value="VWF_A"/>
</dbReference>
<sequence length="196" mass="22150">MRIGGATRVAWLATLLKGRPRHRHDLCWQQRQAQAPELWLVIVDASASTRRQQALAHAKGLLVELFDQAYRQRARLALLTASGGAPRWQRHGLKASAALRPWLQALGAGGGTPLIAALEEAQHWLRARAKRYPQETQRCLVLTDGRLQRWNALQPMPCATVLVDIELAAVRLGRARQLAEQLQAEYRHIQQFRELN</sequence>
<evidence type="ECO:0000313" key="4">
    <source>
        <dbReference type="Proteomes" id="UP000234839"/>
    </source>
</evidence>
<dbReference type="InterPro" id="IPR052989">
    <property type="entry name" value="Mg-chelatase_DI-like"/>
</dbReference>
<feature type="domain" description="VWFA" evidence="1">
    <location>
        <begin position="40"/>
        <end position="145"/>
    </location>
</feature>
<name>A0AAX0VVQ1_9PSED</name>
<evidence type="ECO:0000313" key="3">
    <source>
        <dbReference type="EMBL" id="PLV23498.1"/>
    </source>
</evidence>
<dbReference type="AlphaFoldDB" id="A0AAX0VVQ1"/>
<organism evidence="2 5">
    <name type="scientific">Pseudomonas guariconensis</name>
    <dbReference type="NCBI Taxonomy" id="1288410"/>
    <lineage>
        <taxon>Bacteria</taxon>
        <taxon>Pseudomonadati</taxon>
        <taxon>Pseudomonadota</taxon>
        <taxon>Gammaproteobacteria</taxon>
        <taxon>Pseudomonadales</taxon>
        <taxon>Pseudomonadaceae</taxon>
        <taxon>Pseudomonas</taxon>
    </lineage>
</organism>
<dbReference type="InterPro" id="IPR036465">
    <property type="entry name" value="vWFA_dom_sf"/>
</dbReference>
<protein>
    <submittedName>
        <fullName evidence="2">VWA domain-containing protein</fullName>
    </submittedName>
</protein>
<evidence type="ECO:0000313" key="2">
    <source>
        <dbReference type="EMBL" id="PLV18671.1"/>
    </source>
</evidence>
<dbReference type="Pfam" id="PF13519">
    <property type="entry name" value="VWA_2"/>
    <property type="match status" value="1"/>
</dbReference>
<reference evidence="4 5" key="1">
    <citation type="submission" date="2017-12" db="EMBL/GenBank/DDBJ databases">
        <title>Detection of the carbapenemase gene blaVIM-5 in members of the Pseudomonas putida group isolated from polluted Nigerian wetlands.</title>
        <authorList>
            <person name="Adelowo O."/>
            <person name="Vollmers J."/>
            <person name="Maeusezahl I."/>
            <person name="Kaster A.-K."/>
            <person name="Mueller J.A."/>
        </authorList>
    </citation>
    <scope>NUCLEOTIDE SEQUENCE [LARGE SCALE GENOMIC DNA]</scope>
    <source>
        <strain evidence="3 4">MR119</strain>
        <strain evidence="2 5">MR144</strain>
    </source>
</reference>
<evidence type="ECO:0000313" key="5">
    <source>
        <dbReference type="Proteomes" id="UP000234878"/>
    </source>
</evidence>